<name>A0AA96IZ50_9VIRU</name>
<proteinExistence type="predicted"/>
<organism evidence="1">
    <name type="scientific">Marseillevirus sp</name>
    <dbReference type="NCBI Taxonomy" id="2809551"/>
    <lineage>
        <taxon>Viruses</taxon>
        <taxon>Varidnaviria</taxon>
        <taxon>Bamfordvirae</taxon>
        <taxon>Nucleocytoviricota</taxon>
        <taxon>Megaviricetes</taxon>
        <taxon>Pimascovirales</taxon>
        <taxon>Pimascovirales incertae sedis</taxon>
        <taxon>Marseilleviridae</taxon>
        <taxon>Marseillevirus</taxon>
    </lineage>
</organism>
<gene>
    <name evidence="1" type="ORF">MarDSR_225</name>
</gene>
<sequence length="157" mass="18124">MEATVTTKVCKEGKPKVFEHTRTFSIGPNKGQNYVEKISKTTELTFHVVEGTEIRHGPSESWKETRTDTKTSSLSGEVKDRTHIYRREVKKMYVHGRKHGEFLQKNLCLNQKSKDMVVVSLLTSNYKDGFEHGIRRLLSPSGKILREWKFENGKIVQ</sequence>
<dbReference type="EMBL" id="OR343189">
    <property type="protein sequence ID" value="WNL50264.1"/>
    <property type="molecule type" value="Genomic_DNA"/>
</dbReference>
<accession>A0AA96IZ50</accession>
<reference evidence="1" key="1">
    <citation type="submission" date="2023-07" db="EMBL/GenBank/DDBJ databases">
        <authorList>
            <person name="Xia Y."/>
        </authorList>
    </citation>
    <scope>NUCLEOTIDE SEQUENCE</scope>
    <source>
        <strain evidence="1">E</strain>
    </source>
</reference>
<evidence type="ECO:0000313" key="1">
    <source>
        <dbReference type="EMBL" id="WNL50264.1"/>
    </source>
</evidence>
<protein>
    <submittedName>
        <fullName evidence="1">MORN repeat containing protein</fullName>
    </submittedName>
</protein>